<name>A0A0R3SAP7_HYMDI</name>
<proteinExistence type="predicted"/>
<feature type="coiled-coil region" evidence="1">
    <location>
        <begin position="280"/>
        <end position="315"/>
    </location>
</feature>
<reference evidence="2 3" key="2">
    <citation type="submission" date="2018-11" db="EMBL/GenBank/DDBJ databases">
        <authorList>
            <consortium name="Pathogen Informatics"/>
        </authorList>
    </citation>
    <scope>NUCLEOTIDE SEQUENCE [LARGE SCALE GENOMIC DNA]</scope>
</reference>
<accession>A0A0R3SAP7</accession>
<keyword evidence="1" id="KW-0175">Coiled coil</keyword>
<evidence type="ECO:0000313" key="3">
    <source>
        <dbReference type="Proteomes" id="UP000274504"/>
    </source>
</evidence>
<gene>
    <name evidence="2" type="ORF">HDID_LOCUS1447</name>
</gene>
<dbReference type="WBParaSite" id="HDID_0000144601-mRNA-1">
    <property type="protein sequence ID" value="HDID_0000144601-mRNA-1"/>
    <property type="gene ID" value="HDID_0000144601"/>
</dbReference>
<protein>
    <submittedName>
        <fullName evidence="4">Lebercilin domain-containing protein</fullName>
    </submittedName>
</protein>
<sequence>MYNHQKGSSLDSEKINGIDDPKVETATFSTSKSVRISDETFYLGSTQSDSVSKGITSGKESPDSTYFSSIISDASEGVENGEILLCYVLTSTLLKYGFILTFFLWFSQIMWKVLYFLYYNDFREPAGFQHHHSMKTFPHPALKVTHPRTQSDSLFVSTGGTGLIRPSSPTLHKHRLASEGSAPIFKAAELHHNLLNLRLNLNSLYAERHKFQKELESTLLHRENLIAKQRVLKGSESSEPPNTQHLLELREKLAQESERTSHLLQLAVKAKQDVLNPESLDDISNLIKKYQDRKQEVVDQRIKSLEEQIEILKQNKSKNIFLYNLPVIIFIQ</sequence>
<dbReference type="EMBL" id="UYSG01000267">
    <property type="protein sequence ID" value="VDL18908.1"/>
    <property type="molecule type" value="Genomic_DNA"/>
</dbReference>
<reference evidence="4" key="1">
    <citation type="submission" date="2016-04" db="UniProtKB">
        <authorList>
            <consortium name="WormBaseParasite"/>
        </authorList>
    </citation>
    <scope>IDENTIFICATION</scope>
</reference>
<evidence type="ECO:0000256" key="1">
    <source>
        <dbReference type="SAM" id="Coils"/>
    </source>
</evidence>
<organism evidence="4">
    <name type="scientific">Hymenolepis diminuta</name>
    <name type="common">Rat tapeworm</name>
    <dbReference type="NCBI Taxonomy" id="6216"/>
    <lineage>
        <taxon>Eukaryota</taxon>
        <taxon>Metazoa</taxon>
        <taxon>Spiralia</taxon>
        <taxon>Lophotrochozoa</taxon>
        <taxon>Platyhelminthes</taxon>
        <taxon>Cestoda</taxon>
        <taxon>Eucestoda</taxon>
        <taxon>Cyclophyllidea</taxon>
        <taxon>Hymenolepididae</taxon>
        <taxon>Hymenolepis</taxon>
    </lineage>
</organism>
<dbReference type="OrthoDB" id="10423827at2759"/>
<dbReference type="AlphaFoldDB" id="A0A0R3SAP7"/>
<evidence type="ECO:0000313" key="2">
    <source>
        <dbReference type="EMBL" id="VDL18908.1"/>
    </source>
</evidence>
<evidence type="ECO:0000313" key="4">
    <source>
        <dbReference type="WBParaSite" id="HDID_0000144601-mRNA-1"/>
    </source>
</evidence>
<dbReference type="Proteomes" id="UP000274504">
    <property type="component" value="Unassembled WGS sequence"/>
</dbReference>